<dbReference type="PIRSF" id="PIRSF006402">
    <property type="entry name" value="UCP006402_thioredoxin"/>
    <property type="match status" value="1"/>
</dbReference>
<dbReference type="Pfam" id="PF03190">
    <property type="entry name" value="Thioredox_DsbH"/>
    <property type="match status" value="1"/>
</dbReference>
<evidence type="ECO:0000313" key="3">
    <source>
        <dbReference type="Proteomes" id="UP000722750"/>
    </source>
</evidence>
<evidence type="ECO:0000313" key="2">
    <source>
        <dbReference type="EMBL" id="MBS1258631.1"/>
    </source>
</evidence>
<dbReference type="AlphaFoldDB" id="A0A942A2T4"/>
<gene>
    <name evidence="2" type="ORF">MAG551_01692</name>
</gene>
<dbReference type="PANTHER" id="PTHR42899:SF1">
    <property type="entry name" value="SPERMATOGENESIS-ASSOCIATED PROTEIN 20"/>
    <property type="match status" value="1"/>
</dbReference>
<dbReference type="PANTHER" id="PTHR42899">
    <property type="entry name" value="SPERMATOGENESIS-ASSOCIATED PROTEIN 20"/>
    <property type="match status" value="1"/>
</dbReference>
<proteinExistence type="predicted"/>
<organism evidence="2 3">
    <name type="scientific">Candidatus Scalindua arabica</name>
    <dbReference type="NCBI Taxonomy" id="1127984"/>
    <lineage>
        <taxon>Bacteria</taxon>
        <taxon>Pseudomonadati</taxon>
        <taxon>Planctomycetota</taxon>
        <taxon>Candidatus Brocadiia</taxon>
        <taxon>Candidatus Brocadiales</taxon>
        <taxon>Candidatus Scalinduaceae</taxon>
        <taxon>Candidatus Scalindua</taxon>
    </lineage>
</organism>
<dbReference type="InterPro" id="IPR008928">
    <property type="entry name" value="6-hairpin_glycosidase_sf"/>
</dbReference>
<dbReference type="Gene3D" id="1.50.10.10">
    <property type="match status" value="2"/>
</dbReference>
<dbReference type="CDD" id="cd02955">
    <property type="entry name" value="SSP411"/>
    <property type="match status" value="1"/>
</dbReference>
<dbReference type="InterPro" id="IPR024705">
    <property type="entry name" value="Ssp411"/>
</dbReference>
<dbReference type="GO" id="GO:0005975">
    <property type="term" value="P:carbohydrate metabolic process"/>
    <property type="evidence" value="ECO:0007669"/>
    <property type="project" value="InterPro"/>
</dbReference>
<protein>
    <submittedName>
        <fullName evidence="2">Cellobiose 2-epimerase</fullName>
    </submittedName>
</protein>
<comment type="caution">
    <text evidence="2">The sequence shown here is derived from an EMBL/GenBank/DDBJ whole genome shotgun (WGS) entry which is preliminary data.</text>
</comment>
<reference evidence="2" key="1">
    <citation type="journal article" date="2021" name="ISME J.">
        <title>Fine-scale metabolic discontinuity in a stratified prokaryote microbiome of a Red Sea deep halocline.</title>
        <authorList>
            <person name="Michoud G."/>
            <person name="Ngugi D.K."/>
            <person name="Barozzi A."/>
            <person name="Merlino G."/>
            <person name="Calleja M.L."/>
            <person name="Delgado-Huertas A."/>
            <person name="Moran X.A.G."/>
            <person name="Daffonchio D."/>
        </authorList>
    </citation>
    <scope>NUCLEOTIDE SEQUENCE</scope>
    <source>
        <strain evidence="2">SuakinDeep_MAG55_1</strain>
    </source>
</reference>
<name>A0A942A2T4_9BACT</name>
<dbReference type="Gene3D" id="3.40.30.10">
    <property type="entry name" value="Glutaredoxin"/>
    <property type="match status" value="1"/>
</dbReference>
<dbReference type="SUPFAM" id="SSF52833">
    <property type="entry name" value="Thioredoxin-like"/>
    <property type="match status" value="1"/>
</dbReference>
<feature type="domain" description="Spermatogenesis-associated protein 20-like TRX" evidence="1">
    <location>
        <begin position="48"/>
        <end position="208"/>
    </location>
</feature>
<dbReference type="Proteomes" id="UP000722750">
    <property type="component" value="Unassembled WGS sequence"/>
</dbReference>
<sequence>MQRAFSTILFVIILITLFTGNLRSLSSNSEIKDMKHKSANSDIKKNHNRLIHEKSPYLLQHADNPVDWYAWGPEAFGKARKENKPIFLSIGYSTCHWCHVMAHESFEDPEVARLMNEVFVCIKVDREERPDIDNIYMRVCQMMTGSGGWPLTILMTPDKKPFFAGTYIPRESHHGRLGMMDLVPRIKEVWDTQHADILKTADQITASLNQLSQGSTTGDELDKSTLKTAYEQLSSRFSEQYGGFGNAPKFPSPQNLLFLLRYWQSTNDEKALRMVVKTLQSMQDGGIYDHIGFGFHRYSTDSHWLVPHFEKMLYDQAMLAMAYIEAYQATGKKEFEETAKKIFTYVLRDMTDQKGGFYSAEDADSEGVEGKFYVWTEDEIRKVLKGEEADLIINVFNVKKSGNFSDEASGENTGTNILHLEKTLTEVAFKNKTSVGELKEHVETARQKLFISRNKRIHPHKDDKILTDWNGLMIAALAKGAQVCNEPEYADAAKRAADFILTDMRRQDGRILHRYRDGHAAILANADDYAFLIWGLLELYETVFDVHYLQTALNLNNEMIKYFWDEQNGGFYFTADDAEELIVRQKDVYDGAIPSGNSVAVLNLLRLSRITADPDFEDKANKIMIAFSEDVKSVPSGYTQMMVGLDFGIGPSYEIVIVGKPQAEDTKEMLSSLRKHFIPNKVVLLRPSDQEAPDIIHLAKFTEYQSSFDGKATAYVCLDYACKMPTTDTEEMLKLLNVSSE</sequence>
<dbReference type="SUPFAM" id="SSF48208">
    <property type="entry name" value="Six-hairpin glycosidases"/>
    <property type="match status" value="1"/>
</dbReference>
<evidence type="ECO:0000259" key="1">
    <source>
        <dbReference type="Pfam" id="PF03190"/>
    </source>
</evidence>
<dbReference type="InterPro" id="IPR036249">
    <property type="entry name" value="Thioredoxin-like_sf"/>
</dbReference>
<dbReference type="InterPro" id="IPR012341">
    <property type="entry name" value="6hp_glycosidase-like_sf"/>
</dbReference>
<accession>A0A942A2T4</accession>
<dbReference type="EMBL" id="JAANXD010000071">
    <property type="protein sequence ID" value="MBS1258631.1"/>
    <property type="molecule type" value="Genomic_DNA"/>
</dbReference>
<dbReference type="InterPro" id="IPR004879">
    <property type="entry name" value="Ssp411-like_TRX"/>
</dbReference>